<sequence length="49" mass="5636">MCPALTIGELTFYSNVSLMRCRHISVKYESHLLVAYFIILSYLPRKSGI</sequence>
<evidence type="ECO:0000313" key="1">
    <source>
        <dbReference type="EMBL" id="JAD49460.1"/>
    </source>
</evidence>
<reference evidence="1" key="1">
    <citation type="submission" date="2014-09" db="EMBL/GenBank/DDBJ databases">
        <authorList>
            <person name="Magalhaes I.L.F."/>
            <person name="Oliveira U."/>
            <person name="Santos F.R."/>
            <person name="Vidigal T.H.D.A."/>
            <person name="Brescovit A.D."/>
            <person name="Santos A.J."/>
        </authorList>
    </citation>
    <scope>NUCLEOTIDE SEQUENCE</scope>
    <source>
        <tissue evidence="1">Shoot tissue taken approximately 20 cm above the soil surface</tissue>
    </source>
</reference>
<proteinExistence type="predicted"/>
<name>A0A0A9AKI0_ARUDO</name>
<accession>A0A0A9AKI0</accession>
<organism evidence="1">
    <name type="scientific">Arundo donax</name>
    <name type="common">Giant reed</name>
    <name type="synonym">Donax arundinaceus</name>
    <dbReference type="NCBI Taxonomy" id="35708"/>
    <lineage>
        <taxon>Eukaryota</taxon>
        <taxon>Viridiplantae</taxon>
        <taxon>Streptophyta</taxon>
        <taxon>Embryophyta</taxon>
        <taxon>Tracheophyta</taxon>
        <taxon>Spermatophyta</taxon>
        <taxon>Magnoliopsida</taxon>
        <taxon>Liliopsida</taxon>
        <taxon>Poales</taxon>
        <taxon>Poaceae</taxon>
        <taxon>PACMAD clade</taxon>
        <taxon>Arundinoideae</taxon>
        <taxon>Arundineae</taxon>
        <taxon>Arundo</taxon>
    </lineage>
</organism>
<reference evidence="1" key="2">
    <citation type="journal article" date="2015" name="Data Brief">
        <title>Shoot transcriptome of the giant reed, Arundo donax.</title>
        <authorList>
            <person name="Barrero R.A."/>
            <person name="Guerrero F.D."/>
            <person name="Moolhuijzen P."/>
            <person name="Goolsby J.A."/>
            <person name="Tidwell J."/>
            <person name="Bellgard S.E."/>
            <person name="Bellgard M.I."/>
        </authorList>
    </citation>
    <scope>NUCLEOTIDE SEQUENCE</scope>
    <source>
        <tissue evidence="1">Shoot tissue taken approximately 20 cm above the soil surface</tissue>
    </source>
</reference>
<protein>
    <submittedName>
        <fullName evidence="1">Uncharacterized protein</fullName>
    </submittedName>
</protein>
<dbReference type="AlphaFoldDB" id="A0A0A9AKI0"/>
<dbReference type="EMBL" id="GBRH01248435">
    <property type="protein sequence ID" value="JAD49460.1"/>
    <property type="molecule type" value="Transcribed_RNA"/>
</dbReference>